<dbReference type="AlphaFoldDB" id="A0A117NJA9"/>
<protein>
    <submittedName>
        <fullName evidence="2">Uncharacterized protein</fullName>
    </submittedName>
</protein>
<proteinExistence type="predicted"/>
<dbReference type="EMBL" id="LKAM01000001">
    <property type="protein sequence ID" value="KUM51288.1"/>
    <property type="molecule type" value="Genomic_DNA"/>
</dbReference>
<comment type="caution">
    <text evidence="2">The sequence shown here is derived from an EMBL/GenBank/DDBJ whole genome shotgun (WGS) entry which is preliminary data.</text>
</comment>
<gene>
    <name evidence="2" type="ORF">ABT39_MTgene1135</name>
</gene>
<sequence>MTNMRQNTLDLGMSDTHLGRGKAPTWQGSLVEGSRTCSWDQSDMQLGRNLIGPDESTWIALTRVGILTDDSSIWDLTEGPRPSESKRS</sequence>
<organism evidence="2">
    <name type="scientific">Picea glauca</name>
    <name type="common">White spruce</name>
    <name type="synonym">Pinus glauca</name>
    <dbReference type="NCBI Taxonomy" id="3330"/>
    <lineage>
        <taxon>Eukaryota</taxon>
        <taxon>Viridiplantae</taxon>
        <taxon>Streptophyta</taxon>
        <taxon>Embryophyta</taxon>
        <taxon>Tracheophyta</taxon>
        <taxon>Spermatophyta</taxon>
        <taxon>Pinopsida</taxon>
        <taxon>Pinidae</taxon>
        <taxon>Conifers I</taxon>
        <taxon>Pinales</taxon>
        <taxon>Pinaceae</taxon>
        <taxon>Picea</taxon>
    </lineage>
</organism>
<reference evidence="2" key="1">
    <citation type="journal article" date="2015" name="Genome Biol. Evol.">
        <title>Organellar Genomes of White Spruce (Picea glauca): Assembly and Annotation.</title>
        <authorList>
            <person name="Jackman S.D."/>
            <person name="Warren R.L."/>
            <person name="Gibb E.A."/>
            <person name="Vandervalk B.P."/>
            <person name="Mohamadi H."/>
            <person name="Chu J."/>
            <person name="Raymond A."/>
            <person name="Pleasance S."/>
            <person name="Coope R."/>
            <person name="Wildung M.R."/>
            <person name="Ritland C.E."/>
            <person name="Bousquet J."/>
            <person name="Jones S.J."/>
            <person name="Bohlmann J."/>
            <person name="Birol I."/>
        </authorList>
    </citation>
    <scope>NUCLEOTIDE SEQUENCE [LARGE SCALE GENOMIC DNA]</scope>
    <source>
        <tissue evidence="2">Flushing bud</tissue>
    </source>
</reference>
<accession>A0A117NJA9</accession>
<evidence type="ECO:0000313" key="2">
    <source>
        <dbReference type="EMBL" id="KUM51288.1"/>
    </source>
</evidence>
<evidence type="ECO:0000256" key="1">
    <source>
        <dbReference type="SAM" id="MobiDB-lite"/>
    </source>
</evidence>
<keyword evidence="2" id="KW-0496">Mitochondrion</keyword>
<geneLocation type="mitochondrion" evidence="2"/>
<name>A0A117NJA9_PICGL</name>
<feature type="region of interest" description="Disordered" evidence="1">
    <location>
        <begin position="1"/>
        <end position="30"/>
    </location>
</feature>